<proteinExistence type="predicted"/>
<dbReference type="AlphaFoldDB" id="A0A9W9VWV5"/>
<reference evidence="3" key="1">
    <citation type="submission" date="2022-11" db="EMBL/GenBank/DDBJ databases">
        <authorList>
            <person name="Petersen C."/>
        </authorList>
    </citation>
    <scope>NUCLEOTIDE SEQUENCE</scope>
    <source>
        <strain evidence="3">IBT 29864</strain>
    </source>
</reference>
<organism evidence="3 4">
    <name type="scientific">Penicillium cataractarum</name>
    <dbReference type="NCBI Taxonomy" id="2100454"/>
    <lineage>
        <taxon>Eukaryota</taxon>
        <taxon>Fungi</taxon>
        <taxon>Dikarya</taxon>
        <taxon>Ascomycota</taxon>
        <taxon>Pezizomycotina</taxon>
        <taxon>Eurotiomycetes</taxon>
        <taxon>Eurotiomycetidae</taxon>
        <taxon>Eurotiales</taxon>
        <taxon>Aspergillaceae</taxon>
        <taxon>Penicillium</taxon>
    </lineage>
</organism>
<evidence type="ECO:0000256" key="2">
    <source>
        <dbReference type="SAM" id="MobiDB-lite"/>
    </source>
</evidence>
<evidence type="ECO:0000256" key="1">
    <source>
        <dbReference type="SAM" id="Coils"/>
    </source>
</evidence>
<comment type="caution">
    <text evidence="3">The sequence shown here is derived from an EMBL/GenBank/DDBJ whole genome shotgun (WGS) entry which is preliminary data.</text>
</comment>
<name>A0A9W9VWV5_9EURO</name>
<sequence>MSNQASRNLSGSTMPGGDKAANGTHRSESLSKGPPPAPNVPGIASNGLHTTSKDAVKPPPGGAGRTTIDGPLLESSLTTEYEDILDDLEENSGMAVSLTNIMHARIEELLKGRAQSEKSVDDLTKRLADMTKSRDEKNAQLLKLQKSDAEMKSKLEERDKQLHKHKAAYERVKIVNDRLSKTLAARNSYFERPMKAGKWNNSSLV</sequence>
<feature type="region of interest" description="Disordered" evidence="2">
    <location>
        <begin position="1"/>
        <end position="75"/>
    </location>
</feature>
<dbReference type="EMBL" id="JAPZBS010000001">
    <property type="protein sequence ID" value="KAJ5390639.1"/>
    <property type="molecule type" value="Genomic_DNA"/>
</dbReference>
<reference evidence="3" key="2">
    <citation type="journal article" date="2023" name="IMA Fungus">
        <title>Comparative genomic study of the Penicillium genus elucidates a diverse pangenome and 15 lateral gene transfer events.</title>
        <authorList>
            <person name="Petersen C."/>
            <person name="Sorensen T."/>
            <person name="Nielsen M.R."/>
            <person name="Sondergaard T.E."/>
            <person name="Sorensen J.L."/>
            <person name="Fitzpatrick D.A."/>
            <person name="Frisvad J.C."/>
            <person name="Nielsen K.L."/>
        </authorList>
    </citation>
    <scope>NUCLEOTIDE SEQUENCE</scope>
    <source>
        <strain evidence="3">IBT 29864</strain>
    </source>
</reference>
<dbReference type="Proteomes" id="UP001147782">
    <property type="component" value="Unassembled WGS sequence"/>
</dbReference>
<feature type="coiled-coil region" evidence="1">
    <location>
        <begin position="106"/>
        <end position="140"/>
    </location>
</feature>
<dbReference type="GeneID" id="81433815"/>
<accession>A0A9W9VWV5</accession>
<keyword evidence="1" id="KW-0175">Coiled coil</keyword>
<evidence type="ECO:0000313" key="4">
    <source>
        <dbReference type="Proteomes" id="UP001147782"/>
    </source>
</evidence>
<dbReference type="RefSeq" id="XP_056561367.1">
    <property type="nucleotide sequence ID" value="XM_056694638.1"/>
</dbReference>
<keyword evidence="4" id="KW-1185">Reference proteome</keyword>
<feature type="compositionally biased region" description="Polar residues" evidence="2">
    <location>
        <begin position="1"/>
        <end position="13"/>
    </location>
</feature>
<gene>
    <name evidence="3" type="ORF">N7496_001707</name>
</gene>
<evidence type="ECO:0000313" key="3">
    <source>
        <dbReference type="EMBL" id="KAJ5390639.1"/>
    </source>
</evidence>
<protein>
    <submittedName>
        <fullName evidence="3">Uncharacterized protein</fullName>
    </submittedName>
</protein>